<keyword evidence="1" id="KW-1133">Transmembrane helix</keyword>
<reference evidence="2 3" key="1">
    <citation type="submission" date="2021-02" db="EMBL/GenBank/DDBJ databases">
        <title>Genome assembly of Pseudopithomyces chartarum.</title>
        <authorList>
            <person name="Jauregui R."/>
            <person name="Singh J."/>
            <person name="Voisey C."/>
        </authorList>
    </citation>
    <scope>NUCLEOTIDE SEQUENCE [LARGE SCALE GENOMIC DNA]</scope>
    <source>
        <strain evidence="2 3">AGR01</strain>
    </source>
</reference>
<dbReference type="Proteomes" id="UP001280581">
    <property type="component" value="Unassembled WGS sequence"/>
</dbReference>
<evidence type="ECO:0000313" key="3">
    <source>
        <dbReference type="Proteomes" id="UP001280581"/>
    </source>
</evidence>
<gene>
    <name evidence="2" type="ORF">GRF29_185g870448</name>
</gene>
<accession>A0AAN6LPG4</accession>
<feature type="transmembrane region" description="Helical" evidence="1">
    <location>
        <begin position="12"/>
        <end position="34"/>
    </location>
</feature>
<name>A0AAN6LPG4_9PLEO</name>
<evidence type="ECO:0000313" key="2">
    <source>
        <dbReference type="EMBL" id="KAK3201404.1"/>
    </source>
</evidence>
<sequence length="74" mass="8433">MPAQDQPTTTTIVQTTFEAIAVLTAILTLAFALWKFQGKFRAHYHRRRRQQRAFELEAQLPQRYGAGGRADEGV</sequence>
<protein>
    <submittedName>
        <fullName evidence="2">Uncharacterized protein</fullName>
    </submittedName>
</protein>
<keyword evidence="1" id="KW-0472">Membrane</keyword>
<evidence type="ECO:0000256" key="1">
    <source>
        <dbReference type="SAM" id="Phobius"/>
    </source>
</evidence>
<dbReference type="EMBL" id="WVTA01000016">
    <property type="protein sequence ID" value="KAK3201404.1"/>
    <property type="molecule type" value="Genomic_DNA"/>
</dbReference>
<dbReference type="AlphaFoldDB" id="A0AAN6LPG4"/>
<keyword evidence="3" id="KW-1185">Reference proteome</keyword>
<comment type="caution">
    <text evidence="2">The sequence shown here is derived from an EMBL/GenBank/DDBJ whole genome shotgun (WGS) entry which is preliminary data.</text>
</comment>
<proteinExistence type="predicted"/>
<keyword evidence="1" id="KW-0812">Transmembrane</keyword>
<organism evidence="2 3">
    <name type="scientific">Pseudopithomyces chartarum</name>
    <dbReference type="NCBI Taxonomy" id="1892770"/>
    <lineage>
        <taxon>Eukaryota</taxon>
        <taxon>Fungi</taxon>
        <taxon>Dikarya</taxon>
        <taxon>Ascomycota</taxon>
        <taxon>Pezizomycotina</taxon>
        <taxon>Dothideomycetes</taxon>
        <taxon>Pleosporomycetidae</taxon>
        <taxon>Pleosporales</taxon>
        <taxon>Massarineae</taxon>
        <taxon>Didymosphaeriaceae</taxon>
        <taxon>Pseudopithomyces</taxon>
    </lineage>
</organism>